<keyword evidence="3" id="KW-1133">Transmembrane helix</keyword>
<dbReference type="AlphaFoldDB" id="A0A7J6WSB5"/>
<keyword evidence="5" id="KW-1185">Reference proteome</keyword>
<feature type="region of interest" description="Disordered" evidence="2">
    <location>
        <begin position="215"/>
        <end position="265"/>
    </location>
</feature>
<feature type="compositionally biased region" description="Basic and acidic residues" evidence="2">
    <location>
        <begin position="227"/>
        <end position="253"/>
    </location>
</feature>
<dbReference type="Proteomes" id="UP000554482">
    <property type="component" value="Unassembled WGS sequence"/>
</dbReference>
<gene>
    <name evidence="4" type="ORF">FRX31_010922</name>
</gene>
<name>A0A7J6WSB5_THATH</name>
<reference evidence="4 5" key="1">
    <citation type="submission" date="2020-06" db="EMBL/GenBank/DDBJ databases">
        <title>Transcriptomic and genomic resources for Thalictrum thalictroides and T. hernandezii: Facilitating candidate gene discovery in an emerging model plant lineage.</title>
        <authorList>
            <person name="Arias T."/>
            <person name="Riano-Pachon D.M."/>
            <person name="Di Stilio V.S."/>
        </authorList>
    </citation>
    <scope>NUCLEOTIDE SEQUENCE [LARGE SCALE GENOMIC DNA]</scope>
    <source>
        <strain evidence="5">cv. WT478/WT964</strain>
        <tissue evidence="4">Leaves</tissue>
    </source>
</reference>
<comment type="caution">
    <text evidence="4">The sequence shown here is derived from an EMBL/GenBank/DDBJ whole genome shotgun (WGS) entry which is preliminary data.</text>
</comment>
<evidence type="ECO:0000313" key="4">
    <source>
        <dbReference type="EMBL" id="KAF5199490.1"/>
    </source>
</evidence>
<evidence type="ECO:0000256" key="1">
    <source>
        <dbReference type="SAM" id="Coils"/>
    </source>
</evidence>
<organism evidence="4 5">
    <name type="scientific">Thalictrum thalictroides</name>
    <name type="common">Rue-anemone</name>
    <name type="synonym">Anemone thalictroides</name>
    <dbReference type="NCBI Taxonomy" id="46969"/>
    <lineage>
        <taxon>Eukaryota</taxon>
        <taxon>Viridiplantae</taxon>
        <taxon>Streptophyta</taxon>
        <taxon>Embryophyta</taxon>
        <taxon>Tracheophyta</taxon>
        <taxon>Spermatophyta</taxon>
        <taxon>Magnoliopsida</taxon>
        <taxon>Ranunculales</taxon>
        <taxon>Ranunculaceae</taxon>
        <taxon>Thalictroideae</taxon>
        <taxon>Thalictrum</taxon>
    </lineage>
</organism>
<dbReference type="EMBL" id="JABWDY010011887">
    <property type="protein sequence ID" value="KAF5199490.1"/>
    <property type="molecule type" value="Genomic_DNA"/>
</dbReference>
<dbReference type="OrthoDB" id="656845at2759"/>
<sequence length="265" mass="29985">MALGSNGNNGNSSSRGRPYGMMLLLAFGAAVLGVMVLHKLRERHIFTLLIQDKDQHLMNLHLLLQKERESTKEMRRKFEDLKAKYVLVRTEKQAMKSITTSLKQEQRSLESKLEEKQNEINMLRKNEIHSTSENSQIQALKEILKQKEEEIEEMKHLLEKPTTVWSVSTDDPSKAPVLPVVSDKAARSLDDSRNVTGGSELNKIYGAKIHKLEKAEDGEDLGQMDNAGEKNIEKSRSSVSGDEKLMMDNKNKTEVTSIASHRDDT</sequence>
<accession>A0A7J6WSB5</accession>
<feature type="transmembrane region" description="Helical" evidence="3">
    <location>
        <begin position="20"/>
        <end position="37"/>
    </location>
</feature>
<keyword evidence="3" id="KW-0812">Transmembrane</keyword>
<dbReference type="PANTHER" id="PTHR36143:SF4">
    <property type="entry name" value="OS08G0177500 PROTEIN"/>
    <property type="match status" value="1"/>
</dbReference>
<evidence type="ECO:0000313" key="5">
    <source>
        <dbReference type="Proteomes" id="UP000554482"/>
    </source>
</evidence>
<proteinExistence type="predicted"/>
<keyword evidence="3" id="KW-0472">Membrane</keyword>
<evidence type="ECO:0000256" key="2">
    <source>
        <dbReference type="SAM" id="MobiDB-lite"/>
    </source>
</evidence>
<feature type="coiled-coil region" evidence="1">
    <location>
        <begin position="64"/>
        <end position="160"/>
    </location>
</feature>
<dbReference type="PANTHER" id="PTHR36143">
    <property type="entry name" value="OS08G0177500 PROTEIN"/>
    <property type="match status" value="1"/>
</dbReference>
<protein>
    <submittedName>
        <fullName evidence="4">Micronuclear linker histone polyprotein-like protein</fullName>
    </submittedName>
</protein>
<evidence type="ECO:0000256" key="3">
    <source>
        <dbReference type="SAM" id="Phobius"/>
    </source>
</evidence>
<keyword evidence="1" id="KW-0175">Coiled coil</keyword>